<dbReference type="InterPro" id="IPR031101">
    <property type="entry name" value="Ctr9"/>
</dbReference>
<accession>A0A415GNN4</accession>
<feature type="signal peptide" evidence="5">
    <location>
        <begin position="1"/>
        <end position="21"/>
    </location>
</feature>
<dbReference type="InterPro" id="IPR011990">
    <property type="entry name" value="TPR-like_helical_dom_sf"/>
</dbReference>
<dbReference type="GO" id="GO:0006368">
    <property type="term" value="P:transcription elongation by RNA polymerase II"/>
    <property type="evidence" value="ECO:0007669"/>
    <property type="project" value="TreeGrafter"/>
</dbReference>
<organism evidence="6 7">
    <name type="scientific">Leyella stercorea</name>
    <dbReference type="NCBI Taxonomy" id="363265"/>
    <lineage>
        <taxon>Bacteria</taxon>
        <taxon>Pseudomonadati</taxon>
        <taxon>Bacteroidota</taxon>
        <taxon>Bacteroidia</taxon>
        <taxon>Bacteroidales</taxon>
        <taxon>Prevotellaceae</taxon>
        <taxon>Leyella</taxon>
    </lineage>
</organism>
<comment type="caution">
    <text evidence="6">The sequence shown here is derived from an EMBL/GenBank/DDBJ whole genome shotgun (WGS) entry which is preliminary data.</text>
</comment>
<dbReference type="EMBL" id="QRNO01000017">
    <property type="protein sequence ID" value="RHK51316.1"/>
    <property type="molecule type" value="Genomic_DNA"/>
</dbReference>
<evidence type="ECO:0000313" key="6">
    <source>
        <dbReference type="EMBL" id="RHK51316.1"/>
    </source>
</evidence>
<dbReference type="OrthoDB" id="1522549at2"/>
<sequence length="1114" mass="129063">MKLFKTRHIIPILLAAVLVVATGCSTQKNTARTRWWHSFKARYNTYYNGSLAYIDASLEKEEGNKDNFTELIPLYTVSNKNSREIGKSNYDRAIEKCQKTIKLHSIKRRPQWTKQRKKTAKDLEWLSRREYNPFLWKAWLLMGRSQFYKGAFDEAAATFNYMSRLYQTQPAIYAKSRAWLAKCYIEEGWLYDAEDVIRNMQRDSIHWSARKEWDYTYADYYVHTGEYEKAIPHLRNVIKHEMRRKQRAREWFLMGQMQAALGNNVEAMKAFKHVTKLNPPYELEFNARICMTEVMSVGQSKKMIGRLKRMARSDKNKEYLDQVYYAIGNIYLAQSDTAQAINAYERGAAKATRSGIEKGVLLLKLGDIYWDKERYNDAQRCYGQAIGMLDKERKDYEELSNRSKILDDLVPYTDAIHLQDSLQSLAKMSESDRNAAIDRTIEALKKKEKEERRLQAEQDAQNQMNGGNDMAQNNQFGNNTTMQNQQNQQNQRNAQWYFYNQMAVSQGKAAFQKQWGKRENVDDWQRVNKTVVAFQTDEPELTEEQQDSIAQAEAIADSLALIADSAQNDPHKREYYMAQIPFTEEQVAASNNIIAEGLYNSGVIFKDKLDNLPRSEKQFMRLIGGDYPNFEKKAEAYYHLYLLYMRKGDRQTADSYVARLKQEYPESEWTTLLTDPNFVENARLGVHLEDSLYAATYDAFKAARYKEVRGNVGVSEQRFPLGANRDKFLFIGGLGKLNDGDYEGCIEDLNTVVKKYPQSPIAVMAGMIVKGVNEGRQLQGGKFDLENIWERRSQVLNESDSTAVREFSNDRNAAFIYMIAYQPDSIDANRMLFELARYNFTSFMVRNFDIEVEQADGLNRMLVKGFRNYDEALQYARQLQKQKQLMKLVGKSRQIVISDVNLPLLGKQFSYADYMEFYEKNFAPLKIATEDLLDIPEEPVVEPDEQKTTKQRDDFEEESANNQNTTNTFFEEEPQPTEEPSTEGGVVNIEEEQPQESTTETVVEEEPKPEVKEESATTVVEEPKPEVKEESATTAVEEPKPEVKEESATTVVEEPKPEVKEEPKPIVKEEPKQLEDDFYFGEDPQPQQSTSKKQGSKTQKDNFDDDEYYDLDGF</sequence>
<feature type="region of interest" description="Disordered" evidence="4">
    <location>
        <begin position="448"/>
        <end position="489"/>
    </location>
</feature>
<dbReference type="PANTHER" id="PTHR14027">
    <property type="entry name" value="RNA POLYMERASE-ASSOCIATED PROTEIN CTR9"/>
    <property type="match status" value="1"/>
</dbReference>
<proteinExistence type="predicted"/>
<keyword evidence="7" id="KW-1185">Reference proteome</keyword>
<keyword evidence="5" id="KW-0732">Signal</keyword>
<dbReference type="GO" id="GO:0000993">
    <property type="term" value="F:RNA polymerase II complex binding"/>
    <property type="evidence" value="ECO:0007669"/>
    <property type="project" value="TreeGrafter"/>
</dbReference>
<evidence type="ECO:0000256" key="1">
    <source>
        <dbReference type="ARBA" id="ARBA00022737"/>
    </source>
</evidence>
<keyword evidence="1" id="KW-0677">Repeat</keyword>
<evidence type="ECO:0000256" key="4">
    <source>
        <dbReference type="SAM" id="MobiDB-lite"/>
    </source>
</evidence>
<dbReference type="InterPro" id="IPR019734">
    <property type="entry name" value="TPR_rpt"/>
</dbReference>
<dbReference type="AlphaFoldDB" id="A0A415GNN4"/>
<feature type="region of interest" description="Disordered" evidence="4">
    <location>
        <begin position="936"/>
        <end position="1114"/>
    </location>
</feature>
<gene>
    <name evidence="6" type="ORF">DW060_04800</name>
</gene>
<feature type="compositionally biased region" description="Acidic residues" evidence="4">
    <location>
        <begin position="1103"/>
        <end position="1114"/>
    </location>
</feature>
<evidence type="ECO:0000256" key="3">
    <source>
        <dbReference type="PROSITE-ProRule" id="PRU00339"/>
    </source>
</evidence>
<dbReference type="SMART" id="SM00028">
    <property type="entry name" value="TPR"/>
    <property type="match status" value="5"/>
</dbReference>
<feature type="compositionally biased region" description="Low complexity" evidence="4">
    <location>
        <begin position="472"/>
        <end position="489"/>
    </location>
</feature>
<evidence type="ECO:0000256" key="5">
    <source>
        <dbReference type="SAM" id="SignalP"/>
    </source>
</evidence>
<keyword evidence="2 3" id="KW-0802">TPR repeat</keyword>
<protein>
    <recommendedName>
        <fullName evidence="8">Tetratricopeptide repeat protein</fullName>
    </recommendedName>
</protein>
<dbReference type="PROSITE" id="PS51257">
    <property type="entry name" value="PROKAR_LIPOPROTEIN"/>
    <property type="match status" value="1"/>
</dbReference>
<feature type="compositionally biased region" description="Low complexity" evidence="4">
    <location>
        <begin position="1084"/>
        <end position="1097"/>
    </location>
</feature>
<name>A0A415GNN4_9BACT</name>
<reference evidence="6 7" key="1">
    <citation type="submission" date="2018-08" db="EMBL/GenBank/DDBJ databases">
        <title>A genome reference for cultivated species of the human gut microbiota.</title>
        <authorList>
            <person name="Zou Y."/>
            <person name="Xue W."/>
            <person name="Luo G."/>
        </authorList>
    </citation>
    <scope>NUCLEOTIDE SEQUENCE [LARGE SCALE GENOMIC DNA]</scope>
    <source>
        <strain evidence="6 7">AF42-9</strain>
    </source>
</reference>
<feature type="chain" id="PRO_5019189731" description="Tetratricopeptide repeat protein" evidence="5">
    <location>
        <begin position="22"/>
        <end position="1114"/>
    </location>
</feature>
<feature type="repeat" description="TPR" evidence="3">
    <location>
        <begin position="248"/>
        <end position="281"/>
    </location>
</feature>
<dbReference type="Pfam" id="PF13181">
    <property type="entry name" value="TPR_8"/>
    <property type="match status" value="2"/>
</dbReference>
<dbReference type="Gene3D" id="1.25.40.10">
    <property type="entry name" value="Tetratricopeptide repeat domain"/>
    <property type="match status" value="4"/>
</dbReference>
<evidence type="ECO:0008006" key="8">
    <source>
        <dbReference type="Google" id="ProtNLM"/>
    </source>
</evidence>
<evidence type="ECO:0000313" key="7">
    <source>
        <dbReference type="Proteomes" id="UP000286598"/>
    </source>
</evidence>
<dbReference type="SUPFAM" id="SSF81901">
    <property type="entry name" value="HCP-like"/>
    <property type="match status" value="1"/>
</dbReference>
<feature type="compositionally biased region" description="Basic and acidic residues" evidence="4">
    <location>
        <begin position="1005"/>
        <end position="1075"/>
    </location>
</feature>
<dbReference type="Proteomes" id="UP000286598">
    <property type="component" value="Unassembled WGS sequence"/>
</dbReference>
<dbReference type="PANTHER" id="PTHR14027:SF2">
    <property type="entry name" value="RNA POLYMERASE-ASSOCIATED PROTEIN CTR9 HOMOLOG"/>
    <property type="match status" value="1"/>
</dbReference>
<evidence type="ECO:0000256" key="2">
    <source>
        <dbReference type="ARBA" id="ARBA00022803"/>
    </source>
</evidence>
<dbReference type="GO" id="GO:0006355">
    <property type="term" value="P:regulation of DNA-templated transcription"/>
    <property type="evidence" value="ECO:0007669"/>
    <property type="project" value="InterPro"/>
</dbReference>
<feature type="compositionally biased region" description="Basic and acidic residues" evidence="4">
    <location>
        <begin position="944"/>
        <end position="953"/>
    </location>
</feature>
<dbReference type="SUPFAM" id="SSF48452">
    <property type="entry name" value="TPR-like"/>
    <property type="match status" value="1"/>
</dbReference>
<dbReference type="PROSITE" id="PS50005">
    <property type="entry name" value="TPR"/>
    <property type="match status" value="1"/>
</dbReference>